<proteinExistence type="predicted"/>
<evidence type="ECO:0000313" key="3">
    <source>
        <dbReference type="EMBL" id="PJE97602.1"/>
    </source>
</evidence>
<comment type="caution">
    <text evidence="3">The sequence shown here is derived from an EMBL/GenBank/DDBJ whole genome shotgun (WGS) entry which is preliminary data.</text>
</comment>
<sequence length="147" mass="15849">MRAPAPPARIPGRSTRPCSQRRLAAGNDPLELWEIIDETALLRPVGGADVMREQLEALANAARRPNITLQVYPLAKGAHPGMRGSFSLLEFGPSDPRVSYVDSPAGNNFLERDRQVRSLAKRFGHLTAGALDPAESAALLNALASKE</sequence>
<reference evidence="3 4" key="1">
    <citation type="submission" date="2017-11" db="EMBL/GenBank/DDBJ databases">
        <title>Streptomyces carmine sp. nov., a novel actinomycete isolated from Sophora alopecuroides in Xinjiang, China.</title>
        <authorList>
            <person name="Wang Y."/>
            <person name="Luo X."/>
            <person name="Wan C."/>
            <person name="Zhang L."/>
        </authorList>
    </citation>
    <scope>NUCLEOTIDE SEQUENCE [LARGE SCALE GENOMIC DNA]</scope>
    <source>
        <strain evidence="3 4">TRM SA0054</strain>
    </source>
</reference>
<protein>
    <recommendedName>
        <fullName evidence="2">DUF5753 domain-containing protein</fullName>
    </recommendedName>
</protein>
<keyword evidence="4" id="KW-1185">Reference proteome</keyword>
<organism evidence="3 4">
    <name type="scientific">Streptomyces carminius</name>
    <dbReference type="NCBI Taxonomy" id="2665496"/>
    <lineage>
        <taxon>Bacteria</taxon>
        <taxon>Bacillati</taxon>
        <taxon>Actinomycetota</taxon>
        <taxon>Actinomycetes</taxon>
        <taxon>Kitasatosporales</taxon>
        <taxon>Streptomycetaceae</taxon>
        <taxon>Streptomyces</taxon>
    </lineage>
</organism>
<feature type="domain" description="DUF5753" evidence="2">
    <location>
        <begin position="20"/>
        <end position="141"/>
    </location>
</feature>
<dbReference type="AlphaFoldDB" id="A0A2M8M063"/>
<evidence type="ECO:0000259" key="2">
    <source>
        <dbReference type="Pfam" id="PF19054"/>
    </source>
</evidence>
<evidence type="ECO:0000313" key="4">
    <source>
        <dbReference type="Proteomes" id="UP000230407"/>
    </source>
</evidence>
<accession>A0A2M8M063</accession>
<dbReference type="InterPro" id="IPR043917">
    <property type="entry name" value="DUF5753"/>
</dbReference>
<name>A0A2M8M063_9ACTN</name>
<gene>
    <name evidence="3" type="ORF">CUT44_10655</name>
</gene>
<dbReference type="Pfam" id="PF19054">
    <property type="entry name" value="DUF5753"/>
    <property type="match status" value="1"/>
</dbReference>
<feature type="region of interest" description="Disordered" evidence="1">
    <location>
        <begin position="1"/>
        <end position="20"/>
    </location>
</feature>
<dbReference type="Proteomes" id="UP000230407">
    <property type="component" value="Unassembled WGS sequence"/>
</dbReference>
<dbReference type="EMBL" id="PGGW01000039">
    <property type="protein sequence ID" value="PJE97602.1"/>
    <property type="molecule type" value="Genomic_DNA"/>
</dbReference>
<dbReference type="RefSeq" id="WP_100201692.1">
    <property type="nucleotide sequence ID" value="NZ_PGGW01000039.1"/>
</dbReference>
<evidence type="ECO:0000256" key="1">
    <source>
        <dbReference type="SAM" id="MobiDB-lite"/>
    </source>
</evidence>